<dbReference type="InterPro" id="IPR045427">
    <property type="entry name" value="MoxR"/>
</dbReference>
<accession>A0AA36JPD8</accession>
<comment type="caution">
    <text evidence="3">The sequence shown here is derived from an EMBL/GenBank/DDBJ whole genome shotgun (WGS) entry which is preliminary data.</text>
</comment>
<dbReference type="Pfam" id="PF17868">
    <property type="entry name" value="AAA_lid_8"/>
    <property type="match status" value="1"/>
</dbReference>
<feature type="region of interest" description="Disordered" evidence="1">
    <location>
        <begin position="825"/>
        <end position="854"/>
    </location>
</feature>
<evidence type="ECO:0000259" key="2">
    <source>
        <dbReference type="SMART" id="SM00382"/>
    </source>
</evidence>
<dbReference type="InterPro" id="IPR027417">
    <property type="entry name" value="P-loop_NTPase"/>
</dbReference>
<dbReference type="Proteomes" id="UP001178507">
    <property type="component" value="Unassembled WGS sequence"/>
</dbReference>
<protein>
    <recommendedName>
        <fullName evidence="2">AAA+ ATPase domain-containing protein</fullName>
    </recommendedName>
</protein>
<dbReference type="SUPFAM" id="SSF52540">
    <property type="entry name" value="P-loop containing nucleoside triphosphate hydrolases"/>
    <property type="match status" value="1"/>
</dbReference>
<dbReference type="InterPro" id="IPR050513">
    <property type="entry name" value="RavA_ATPases"/>
</dbReference>
<keyword evidence="4" id="KW-1185">Reference proteome</keyword>
<sequence length="1006" mass="112611">MPLSLPSRRICRKPRRAAVRRKAGSSLEEWARSGGGFGRAAVGAGEADEVRTDLVRIDQLAQEELSRAEGRTSPSPSSALAQSIRQAAEQLEVGLVERSAEVRLLLLAAFCGEHVLLLGPPGTAKSLLARRISRFLGPTATFFERLLTRFSVPEELFGPLSLKGLEEDEYVRKTAGYLPEASLAFVDEIFKANSAILNTLLSVVNERTFDNGPTKVPVPLRSLVAASNEAPESEELQALFDRLLFRVHVRPVSEEALAELVAATALSESDSDEEEAEGLALGVAEAEAARRCAGKVEVPSEVVEVLRDCRRFLSALETPEPVSDRRLGQAVRVLQVVAHCCGRQRVELCDCALLAYVFWSSVASEDLFRGFLFQRLARQKGRALGAILGGLLDRVETKVTGPELPQELAALRRAVEQEAAEAERQQSLAREHCWLPPKDVEALCRALDKALDAGNGPRTLLLEIVRLSVATELCADVGAYIRLRRSGGDLEWPQLGEVSESPMGDDEQTFKLGKHKGEVAREDVDYCSLVQRKVAESGFAGQTPLDKRLSVMGDFREFDPDVQIGSPRSLAACDAQGILPKELAYKPLELFQLPGLDPRIVQLRYEFMEARRQDMLQAARATRQVIIELAEEAERAEAAEGRDLHLQLQPSWHEGGPPDPNLSGAPTTPYPVALGFFREVLDEYSILRAQASPPSSPSGGSGGSTGEVSLPPMSPSVSLGRSLRPKKLQRSCSETQVRDLIQKMKQVPRANQVDEEFARKSADLHLIYPKLESKWRNNALQEKRRLVRRRAEMATDCFDRLVIEDEEKFEALKLRAAMHQLSMEDDPTRSIGCSPSGTATSWRSSGSRVTHADREDAARDKILGGFRDFEIQRTEKLMQKIEQEHAIQERVIEQAANIKWRMATKVLEERLRWRLKHNQVAQAAEERERAKMEHFEKRQEMQRQQRLRSDDSSEIRKEIRHLRDVGRKLNQVQRERKEAWRLAKKKRESMEKHFAHQGMKMPQVSR</sequence>
<dbReference type="InterPro" id="IPR041538">
    <property type="entry name" value="RavA-like_AAA_lid"/>
</dbReference>
<feature type="region of interest" description="Disordered" evidence="1">
    <location>
        <begin position="982"/>
        <end position="1006"/>
    </location>
</feature>
<organism evidence="3 4">
    <name type="scientific">Effrenium voratum</name>
    <dbReference type="NCBI Taxonomy" id="2562239"/>
    <lineage>
        <taxon>Eukaryota</taxon>
        <taxon>Sar</taxon>
        <taxon>Alveolata</taxon>
        <taxon>Dinophyceae</taxon>
        <taxon>Suessiales</taxon>
        <taxon>Symbiodiniaceae</taxon>
        <taxon>Effrenium</taxon>
    </lineage>
</organism>
<dbReference type="Gene3D" id="3.40.50.300">
    <property type="entry name" value="P-loop containing nucleotide triphosphate hydrolases"/>
    <property type="match status" value="1"/>
</dbReference>
<dbReference type="SMART" id="SM00382">
    <property type="entry name" value="AAA"/>
    <property type="match status" value="1"/>
</dbReference>
<feature type="region of interest" description="Disordered" evidence="1">
    <location>
        <begin position="931"/>
        <end position="954"/>
    </location>
</feature>
<dbReference type="PANTHER" id="PTHR32204:SF0">
    <property type="entry name" value="ATPASE RAVA"/>
    <property type="match status" value="1"/>
</dbReference>
<dbReference type="AlphaFoldDB" id="A0AA36JPD8"/>
<proteinExistence type="predicted"/>
<feature type="compositionally biased region" description="Low complexity" evidence="1">
    <location>
        <begin position="708"/>
        <end position="719"/>
    </location>
</feature>
<dbReference type="InterPro" id="IPR003593">
    <property type="entry name" value="AAA+_ATPase"/>
</dbReference>
<dbReference type="CDD" id="cd00009">
    <property type="entry name" value="AAA"/>
    <property type="match status" value="1"/>
</dbReference>
<gene>
    <name evidence="3" type="ORF">EVOR1521_LOCUS30436</name>
</gene>
<reference evidence="3" key="1">
    <citation type="submission" date="2023-08" db="EMBL/GenBank/DDBJ databases">
        <authorList>
            <person name="Chen Y."/>
            <person name="Shah S."/>
            <person name="Dougan E. K."/>
            <person name="Thang M."/>
            <person name="Chan C."/>
        </authorList>
    </citation>
    <scope>NUCLEOTIDE SEQUENCE</scope>
</reference>
<dbReference type="PANTHER" id="PTHR32204">
    <property type="entry name" value="ATPASE RAVA"/>
    <property type="match status" value="1"/>
</dbReference>
<dbReference type="Pfam" id="PF20030">
    <property type="entry name" value="bpMoxR"/>
    <property type="match status" value="1"/>
</dbReference>
<dbReference type="EMBL" id="CAUJNA010003761">
    <property type="protein sequence ID" value="CAJ1409287.1"/>
    <property type="molecule type" value="Genomic_DNA"/>
</dbReference>
<evidence type="ECO:0000313" key="3">
    <source>
        <dbReference type="EMBL" id="CAJ1409287.1"/>
    </source>
</evidence>
<feature type="compositionally biased region" description="Polar residues" evidence="1">
    <location>
        <begin position="831"/>
        <end position="848"/>
    </location>
</feature>
<evidence type="ECO:0000256" key="1">
    <source>
        <dbReference type="SAM" id="MobiDB-lite"/>
    </source>
</evidence>
<feature type="region of interest" description="Disordered" evidence="1">
    <location>
        <begin position="690"/>
        <end position="733"/>
    </location>
</feature>
<evidence type="ECO:0000313" key="4">
    <source>
        <dbReference type="Proteomes" id="UP001178507"/>
    </source>
</evidence>
<name>A0AA36JPD8_9DINO</name>
<feature type="domain" description="AAA+ ATPase" evidence="2">
    <location>
        <begin position="111"/>
        <end position="250"/>
    </location>
</feature>